<accession>A0ACB9S0X3</accession>
<dbReference type="EMBL" id="CM042881">
    <property type="protein sequence ID" value="KAI4385096.1"/>
    <property type="molecule type" value="Genomic_DNA"/>
</dbReference>
<gene>
    <name evidence="1" type="ORF">MLD38_003157</name>
</gene>
<keyword evidence="2" id="KW-1185">Reference proteome</keyword>
<dbReference type="Proteomes" id="UP001057402">
    <property type="component" value="Chromosome 2"/>
</dbReference>
<comment type="caution">
    <text evidence="1">The sequence shown here is derived from an EMBL/GenBank/DDBJ whole genome shotgun (WGS) entry which is preliminary data.</text>
</comment>
<sequence>MKTEMGVDEGGCGGCGGCGGGGFHFFKVVLKDDLRHPFQLMLPTKFVMEHGNDLSGIARLRVPGGDSWEVKLRKEDGKVWLQDGWADFIKHYGIGHGHFVVFSYQGGSRFDMVIVDITACEIEYPIKADHGKRSRPADEDEPPFVPKPEEDIDVESQQPAYRVNKRMKNTQAGMFADHLNSEFLKLHEQVGNVAGRALSRATSYRCRWPSVIIVLGQSSVHPNYTLLLPKQFSKVCSLERQNSVT</sequence>
<reference evidence="2" key="1">
    <citation type="journal article" date="2023" name="Front. Plant Sci.">
        <title>Chromosomal-level genome assembly of Melastoma candidum provides insights into trichome evolution.</title>
        <authorList>
            <person name="Zhong Y."/>
            <person name="Wu W."/>
            <person name="Sun C."/>
            <person name="Zou P."/>
            <person name="Liu Y."/>
            <person name="Dai S."/>
            <person name="Zhou R."/>
        </authorList>
    </citation>
    <scope>NUCLEOTIDE SEQUENCE [LARGE SCALE GENOMIC DNA]</scope>
</reference>
<evidence type="ECO:0000313" key="2">
    <source>
        <dbReference type="Proteomes" id="UP001057402"/>
    </source>
</evidence>
<evidence type="ECO:0000313" key="1">
    <source>
        <dbReference type="EMBL" id="KAI4385096.1"/>
    </source>
</evidence>
<proteinExistence type="predicted"/>
<name>A0ACB9S0X3_9MYRT</name>
<protein>
    <submittedName>
        <fullName evidence="1">Uncharacterized protein</fullName>
    </submittedName>
</protein>
<organism evidence="1 2">
    <name type="scientific">Melastoma candidum</name>
    <dbReference type="NCBI Taxonomy" id="119954"/>
    <lineage>
        <taxon>Eukaryota</taxon>
        <taxon>Viridiplantae</taxon>
        <taxon>Streptophyta</taxon>
        <taxon>Embryophyta</taxon>
        <taxon>Tracheophyta</taxon>
        <taxon>Spermatophyta</taxon>
        <taxon>Magnoliopsida</taxon>
        <taxon>eudicotyledons</taxon>
        <taxon>Gunneridae</taxon>
        <taxon>Pentapetalae</taxon>
        <taxon>rosids</taxon>
        <taxon>malvids</taxon>
        <taxon>Myrtales</taxon>
        <taxon>Melastomataceae</taxon>
        <taxon>Melastomatoideae</taxon>
        <taxon>Melastomateae</taxon>
        <taxon>Melastoma</taxon>
    </lineage>
</organism>